<dbReference type="OrthoDB" id="8418771at2"/>
<comment type="caution">
    <text evidence="1">The sequence shown here is derived from an EMBL/GenBank/DDBJ whole genome shotgun (WGS) entry which is preliminary data.</text>
</comment>
<protein>
    <recommendedName>
        <fullName evidence="3">Phosphoribosylpyrophosphate synthetase</fullName>
    </recommendedName>
</protein>
<gene>
    <name evidence="1" type="ORF">E2R66_21100</name>
</gene>
<evidence type="ECO:0000313" key="1">
    <source>
        <dbReference type="EMBL" id="TFF34747.1"/>
    </source>
</evidence>
<organism evidence="1 2">
    <name type="scientific">Mucilaginibacter psychrotolerans</name>
    <dbReference type="NCBI Taxonomy" id="1524096"/>
    <lineage>
        <taxon>Bacteria</taxon>
        <taxon>Pseudomonadati</taxon>
        <taxon>Bacteroidota</taxon>
        <taxon>Sphingobacteriia</taxon>
        <taxon>Sphingobacteriales</taxon>
        <taxon>Sphingobacteriaceae</taxon>
        <taxon>Mucilaginibacter</taxon>
    </lineage>
</organism>
<dbReference type="AlphaFoldDB" id="A0A4Y8S8D8"/>
<keyword evidence="2" id="KW-1185">Reference proteome</keyword>
<proteinExistence type="predicted"/>
<name>A0A4Y8S8D8_9SPHI</name>
<sequence>MKQKFHYATVSEAIEKLKEQGFNLDFNLEANHLKAEDQSYPADEFEIVDVYRYEGPSDPADEATVYALASGSGAKGILVTGYGYSADEVAEETLKQLHYRYQASQG</sequence>
<evidence type="ECO:0008006" key="3">
    <source>
        <dbReference type="Google" id="ProtNLM"/>
    </source>
</evidence>
<dbReference type="Proteomes" id="UP000297540">
    <property type="component" value="Unassembled WGS sequence"/>
</dbReference>
<dbReference type="RefSeq" id="WP_133234465.1">
    <property type="nucleotide sequence ID" value="NZ_SOZE01000027.1"/>
</dbReference>
<accession>A0A4Y8S8D8</accession>
<dbReference type="EMBL" id="SOZE01000027">
    <property type="protein sequence ID" value="TFF34747.1"/>
    <property type="molecule type" value="Genomic_DNA"/>
</dbReference>
<evidence type="ECO:0000313" key="2">
    <source>
        <dbReference type="Proteomes" id="UP000297540"/>
    </source>
</evidence>
<reference evidence="1 2" key="1">
    <citation type="journal article" date="2017" name="Int. J. Syst. Evol. Microbiol.">
        <title>Mucilaginibacterpsychrotolerans sp. nov., isolated from peatlands.</title>
        <authorList>
            <person name="Deng Y."/>
            <person name="Shen L."/>
            <person name="Xu B."/>
            <person name="Liu Y."/>
            <person name="Gu Z."/>
            <person name="Liu H."/>
            <person name="Zhou Y."/>
        </authorList>
    </citation>
    <scope>NUCLEOTIDE SEQUENCE [LARGE SCALE GENOMIC DNA]</scope>
    <source>
        <strain evidence="1 2">NH7-4</strain>
    </source>
</reference>